<dbReference type="SUPFAM" id="SSF50685">
    <property type="entry name" value="Barwin-like endoglucanases"/>
    <property type="match status" value="1"/>
</dbReference>
<dbReference type="EMBL" id="JAAGRR010000013">
    <property type="protein sequence ID" value="NDY41676.1"/>
    <property type="molecule type" value="Genomic_DNA"/>
</dbReference>
<dbReference type="Gene3D" id="2.40.40.10">
    <property type="entry name" value="RlpA-like domain"/>
    <property type="match status" value="1"/>
</dbReference>
<sequence length="166" mass="18937">MAAALMAGGCAAGQERAVVATAYCGCGACCGWERGSWRYLKLDFWNRYVSRGPRKGRPYTGKTASGAEPREPDPGFFSWDSLRRPWMIPVRLVFFPWLFLARDGTIAADTRYYPFGTRMYVPGYGWGVVQDRGSAIRGPDRIDLYFRSHRRALAWGRRRVVVEIRR</sequence>
<reference evidence="3 4" key="1">
    <citation type="submission" date="2020-02" db="EMBL/GenBank/DDBJ databases">
        <title>Comparative genomics of sulfur disproportionating microorganisms.</title>
        <authorList>
            <person name="Ward L.M."/>
            <person name="Bertran E."/>
            <person name="Johnston D.T."/>
        </authorList>
    </citation>
    <scope>NUCLEOTIDE SEQUENCE [LARGE SCALE GENOMIC DNA]</scope>
    <source>
        <strain evidence="3 4">DSM 100025</strain>
    </source>
</reference>
<dbReference type="Pfam" id="PF06725">
    <property type="entry name" value="3D"/>
    <property type="match status" value="1"/>
</dbReference>
<dbReference type="GO" id="GO:0009254">
    <property type="term" value="P:peptidoglycan turnover"/>
    <property type="evidence" value="ECO:0007669"/>
    <property type="project" value="InterPro"/>
</dbReference>
<keyword evidence="4" id="KW-1185">Reference proteome</keyword>
<evidence type="ECO:0000313" key="3">
    <source>
        <dbReference type="EMBL" id="NDY41676.1"/>
    </source>
</evidence>
<evidence type="ECO:0000259" key="2">
    <source>
        <dbReference type="Pfam" id="PF06725"/>
    </source>
</evidence>
<comment type="caution">
    <text evidence="3">The sequence shown here is derived from an EMBL/GenBank/DDBJ whole genome shotgun (WGS) entry which is preliminary data.</text>
</comment>
<dbReference type="InterPro" id="IPR010611">
    <property type="entry name" value="3D_dom"/>
</dbReference>
<keyword evidence="1" id="KW-0732">Signal</keyword>
<name>A0A6N9TT12_DISTH</name>
<dbReference type="PANTHER" id="PTHR39160">
    <property type="entry name" value="CELL WALL-BINDING PROTEIN YOCH"/>
    <property type="match status" value="1"/>
</dbReference>
<evidence type="ECO:0000313" key="4">
    <source>
        <dbReference type="Proteomes" id="UP000469346"/>
    </source>
</evidence>
<dbReference type="InterPro" id="IPR051933">
    <property type="entry name" value="Resuscitation_pf_RpfB"/>
</dbReference>
<dbReference type="Proteomes" id="UP000469346">
    <property type="component" value="Unassembled WGS sequence"/>
</dbReference>
<dbReference type="RefSeq" id="WP_163297830.1">
    <property type="nucleotide sequence ID" value="NZ_JAAGRR010000013.1"/>
</dbReference>
<gene>
    <name evidence="3" type="ORF">G3N55_02255</name>
</gene>
<organism evidence="3 4">
    <name type="scientific">Dissulfurirhabdus thermomarina</name>
    <dbReference type="NCBI Taxonomy" id="1765737"/>
    <lineage>
        <taxon>Bacteria</taxon>
        <taxon>Deltaproteobacteria</taxon>
        <taxon>Dissulfurirhabdaceae</taxon>
        <taxon>Dissulfurirhabdus</taxon>
    </lineage>
</organism>
<accession>A0A6N9TT12</accession>
<dbReference type="PANTHER" id="PTHR39160:SF4">
    <property type="entry name" value="RESUSCITATION-PROMOTING FACTOR RPFB"/>
    <property type="match status" value="1"/>
</dbReference>
<feature type="domain" description="3D" evidence="2">
    <location>
        <begin position="105"/>
        <end position="161"/>
    </location>
</feature>
<dbReference type="AlphaFoldDB" id="A0A6N9TT12"/>
<protein>
    <recommendedName>
        <fullName evidence="2">3D domain-containing protein</fullName>
    </recommendedName>
</protein>
<dbReference type="InterPro" id="IPR036908">
    <property type="entry name" value="RlpA-like_sf"/>
</dbReference>
<dbReference type="CDD" id="cd22786">
    <property type="entry name" value="DPBB_YuiC-like"/>
    <property type="match status" value="1"/>
</dbReference>
<dbReference type="GO" id="GO:0004553">
    <property type="term" value="F:hydrolase activity, hydrolyzing O-glycosyl compounds"/>
    <property type="evidence" value="ECO:0007669"/>
    <property type="project" value="InterPro"/>
</dbReference>
<dbReference type="GO" id="GO:0019867">
    <property type="term" value="C:outer membrane"/>
    <property type="evidence" value="ECO:0007669"/>
    <property type="project" value="InterPro"/>
</dbReference>
<evidence type="ECO:0000256" key="1">
    <source>
        <dbReference type="ARBA" id="ARBA00022729"/>
    </source>
</evidence>
<proteinExistence type="predicted"/>